<feature type="transmembrane region" description="Helical" evidence="2">
    <location>
        <begin position="15"/>
        <end position="40"/>
    </location>
</feature>
<feature type="transmembrane region" description="Helical" evidence="2">
    <location>
        <begin position="157"/>
        <end position="183"/>
    </location>
</feature>
<evidence type="ECO:0000256" key="1">
    <source>
        <dbReference type="SAM" id="MobiDB-lite"/>
    </source>
</evidence>
<dbReference type="EMBL" id="SOEZ01000023">
    <property type="protein sequence ID" value="TFB53959.1"/>
    <property type="molecule type" value="Genomic_DNA"/>
</dbReference>
<evidence type="ECO:0000313" key="4">
    <source>
        <dbReference type="Proteomes" id="UP000297866"/>
    </source>
</evidence>
<organism evidence="3 4">
    <name type="scientific">Cryobacterium tagatosivorans</name>
    <dbReference type="NCBI Taxonomy" id="1259199"/>
    <lineage>
        <taxon>Bacteria</taxon>
        <taxon>Bacillati</taxon>
        <taxon>Actinomycetota</taxon>
        <taxon>Actinomycetes</taxon>
        <taxon>Micrococcales</taxon>
        <taxon>Microbacteriaceae</taxon>
        <taxon>Cryobacterium</taxon>
    </lineage>
</organism>
<feature type="transmembrane region" description="Helical" evidence="2">
    <location>
        <begin position="300"/>
        <end position="317"/>
    </location>
</feature>
<comment type="caution">
    <text evidence="3">The sequence shown here is derived from an EMBL/GenBank/DDBJ whole genome shotgun (WGS) entry which is preliminary data.</text>
</comment>
<gene>
    <name evidence="3" type="ORF">E3O23_04125</name>
</gene>
<feature type="region of interest" description="Disordered" evidence="1">
    <location>
        <begin position="404"/>
        <end position="436"/>
    </location>
</feature>
<feature type="transmembrane region" description="Helical" evidence="2">
    <location>
        <begin position="190"/>
        <end position="215"/>
    </location>
</feature>
<evidence type="ECO:0000313" key="3">
    <source>
        <dbReference type="EMBL" id="TFB53959.1"/>
    </source>
</evidence>
<feature type="transmembrane region" description="Helical" evidence="2">
    <location>
        <begin position="346"/>
        <end position="363"/>
    </location>
</feature>
<proteinExistence type="predicted"/>
<evidence type="ECO:0000256" key="2">
    <source>
        <dbReference type="SAM" id="Phobius"/>
    </source>
</evidence>
<dbReference type="AlphaFoldDB" id="A0A4R8UGC1"/>
<keyword evidence="2" id="KW-1133">Transmembrane helix</keyword>
<reference evidence="3 4" key="1">
    <citation type="submission" date="2019-03" db="EMBL/GenBank/DDBJ databases">
        <title>Genomics of glacier-inhabiting Cryobacterium strains.</title>
        <authorList>
            <person name="Liu Q."/>
            <person name="Xin Y.-H."/>
        </authorList>
    </citation>
    <scope>NUCLEOTIDE SEQUENCE [LARGE SCALE GENOMIC DNA]</scope>
    <source>
        <strain evidence="3 4">Sr47</strain>
    </source>
</reference>
<sequence length="436" mass="46928">MAAAPPAPSSRAHRAALWTVFGLVHGLIILLCFTGPGWPLGDVEQVYRSWAEGGASGRFQVGIDTPFVYPILAFVPIILALAFGPALYAATWLGMVTLLDAVAFAVLLRRPGKAAPRAAWWWLGFLALLGPVALARIDAVTVPIVILALLLLATRPLWGAALLTIGTWLKVWPFAALAALVVVSRQRGRVLATAAGTSAVIVLIALILGSGLTVFSFVTEQTGRGIQIESPVGLVWMWQAALDLPGSFLYYDREILTFQVTGPGIDLAIALMTPLLALTVAAVLLLGWRAIRDGASFERLYPPLLLALVVTLIAVNKVGSPQFIGWLAAPVIFGLVLRPRAWRTPAVLVAVMAGMTQLLYPSLYDGLLTAEPLMVLLLTLRNLLEFVLLGWAIREVWRSPAADRRAGLPRPVPNPRTPILETDPHTPDPHSPDPKE</sequence>
<keyword evidence="2" id="KW-0472">Membrane</keyword>
<name>A0A4R8UGC1_9MICO</name>
<keyword evidence="2" id="KW-0812">Transmembrane</keyword>
<feature type="transmembrane region" description="Helical" evidence="2">
    <location>
        <begin position="89"/>
        <end position="108"/>
    </location>
</feature>
<feature type="transmembrane region" description="Helical" evidence="2">
    <location>
        <begin position="120"/>
        <end position="151"/>
    </location>
</feature>
<feature type="transmembrane region" description="Helical" evidence="2">
    <location>
        <begin position="267"/>
        <end position="288"/>
    </location>
</feature>
<feature type="compositionally biased region" description="Basic and acidic residues" evidence="1">
    <location>
        <begin position="422"/>
        <end position="436"/>
    </location>
</feature>
<dbReference type="OrthoDB" id="581198at2"/>
<accession>A0A4R8UGC1</accession>
<protein>
    <submittedName>
        <fullName evidence="3">DUF2029 domain-containing protein</fullName>
    </submittedName>
</protein>
<dbReference type="Proteomes" id="UP000297866">
    <property type="component" value="Unassembled WGS sequence"/>
</dbReference>
<keyword evidence="4" id="KW-1185">Reference proteome</keyword>
<feature type="transmembrane region" description="Helical" evidence="2">
    <location>
        <begin position="61"/>
        <end position="83"/>
    </location>
</feature>